<keyword evidence="9" id="KW-1185">Reference proteome</keyword>
<protein>
    <recommendedName>
        <fullName evidence="10">Cytochrome P450</fullName>
    </recommendedName>
</protein>
<sequence length="538" mass="60853">MGLSFLSHTATTIALIGVAATACSYTVSRFLHARRACRDLPQPPHSFWFGHLIIAGKIFSCYPPDSYFHHLLISLSREYDLPDLFYLDLWPFANPMVVLCAPELAAQITTEQAYPKDPAVGHYLSPFLGKSSILSVSGPKWKALHSIFVPAFAPAYIRTMADGILDEVLIYHDNLCQLAKSKQPFSMSSVTIELTFNVIGRAVFKNPFHNEKGRKFMKNFKSGLDHAFNGALSTCNWLLNMVPKWILVWKVNRYIKKKVTSRFAKLRSGEMPSVNKSRTILDLLLQQKLDSSKGISGDSEFIEVAVSNIKTFLAAGHETTAHTIGYVFMLLSKRPEVVRKAREEHDTAFSPDFNRTVEMIRENPEKLYELHYTTGIIKETLRLFPVSSVARAKGEGMTFMYNGKPLNLTDQVLIICHLAIHYNEKAFPSPCEFQPERFITQTVPKDAWRPFERGARGCIGQDLAMMQMRMVLLITLRSFEFEALGINPHDNSMASYTTLDKEFGNLIYQMQSLSARPIGGQNMIVRFAKGHEAYVNRT</sequence>
<dbReference type="PANTHER" id="PTHR24291:SF50">
    <property type="entry name" value="BIFUNCTIONAL ALBAFLAVENONE MONOOXYGENASE_TERPENE SYNTHASE"/>
    <property type="match status" value="1"/>
</dbReference>
<dbReference type="PANTHER" id="PTHR24291">
    <property type="entry name" value="CYTOCHROME P450 FAMILY 4"/>
    <property type="match status" value="1"/>
</dbReference>
<keyword evidence="4" id="KW-0560">Oxidoreductase</keyword>
<evidence type="ECO:0000256" key="6">
    <source>
        <dbReference type="ARBA" id="ARBA00023033"/>
    </source>
</evidence>
<evidence type="ECO:0000313" key="9">
    <source>
        <dbReference type="Proteomes" id="UP000182235"/>
    </source>
</evidence>
<evidence type="ECO:0000256" key="4">
    <source>
        <dbReference type="ARBA" id="ARBA00023002"/>
    </source>
</evidence>
<dbReference type="VEuPathDB" id="FungiDB:AJ78_06931"/>
<dbReference type="CDD" id="cd11051">
    <property type="entry name" value="CYP59-like"/>
    <property type="match status" value="1"/>
</dbReference>
<dbReference type="Gene3D" id="1.10.630.10">
    <property type="entry name" value="Cytochrome P450"/>
    <property type="match status" value="1"/>
</dbReference>
<keyword evidence="6" id="KW-0503">Monooxygenase</keyword>
<dbReference type="STRING" id="1447872.A0A1J9QBE9"/>
<dbReference type="PRINTS" id="PR00463">
    <property type="entry name" value="EP450I"/>
</dbReference>
<organism evidence="8 9">
    <name type="scientific">Emergomyces pasteurianus Ep9510</name>
    <dbReference type="NCBI Taxonomy" id="1447872"/>
    <lineage>
        <taxon>Eukaryota</taxon>
        <taxon>Fungi</taxon>
        <taxon>Dikarya</taxon>
        <taxon>Ascomycota</taxon>
        <taxon>Pezizomycotina</taxon>
        <taxon>Eurotiomycetes</taxon>
        <taxon>Eurotiomycetidae</taxon>
        <taxon>Onygenales</taxon>
        <taxon>Ajellomycetaceae</taxon>
        <taxon>Emergomyces</taxon>
    </lineage>
</organism>
<dbReference type="Pfam" id="PF00067">
    <property type="entry name" value="p450"/>
    <property type="match status" value="1"/>
</dbReference>
<evidence type="ECO:0000256" key="2">
    <source>
        <dbReference type="ARBA" id="ARBA00022617"/>
    </source>
</evidence>
<proteinExistence type="inferred from homology"/>
<evidence type="ECO:0000256" key="1">
    <source>
        <dbReference type="ARBA" id="ARBA00010617"/>
    </source>
</evidence>
<evidence type="ECO:0000313" key="8">
    <source>
        <dbReference type="EMBL" id="OJD12477.1"/>
    </source>
</evidence>
<evidence type="ECO:0008006" key="10">
    <source>
        <dbReference type="Google" id="ProtNLM"/>
    </source>
</evidence>
<dbReference type="InterPro" id="IPR050196">
    <property type="entry name" value="Cytochrome_P450_Monoox"/>
</dbReference>
<dbReference type="SUPFAM" id="SSF48264">
    <property type="entry name" value="Cytochrome P450"/>
    <property type="match status" value="1"/>
</dbReference>
<dbReference type="GO" id="GO:0020037">
    <property type="term" value="F:heme binding"/>
    <property type="evidence" value="ECO:0007669"/>
    <property type="project" value="InterPro"/>
</dbReference>
<dbReference type="PRINTS" id="PR00385">
    <property type="entry name" value="P450"/>
</dbReference>
<dbReference type="OrthoDB" id="10029320at2759"/>
<dbReference type="AlphaFoldDB" id="A0A1J9QBE9"/>
<gene>
    <name evidence="8" type="ORF">AJ78_06931</name>
</gene>
<evidence type="ECO:0000256" key="3">
    <source>
        <dbReference type="ARBA" id="ARBA00022723"/>
    </source>
</evidence>
<dbReference type="Proteomes" id="UP000182235">
    <property type="component" value="Unassembled WGS sequence"/>
</dbReference>
<name>A0A1J9QBE9_9EURO</name>
<accession>A0A1J9QBE9</accession>
<dbReference type="InterPro" id="IPR002401">
    <property type="entry name" value="Cyt_P450_E_grp-I"/>
</dbReference>
<evidence type="ECO:0000256" key="7">
    <source>
        <dbReference type="PIRSR" id="PIRSR602401-1"/>
    </source>
</evidence>
<dbReference type="GO" id="GO:0004497">
    <property type="term" value="F:monooxygenase activity"/>
    <property type="evidence" value="ECO:0007669"/>
    <property type="project" value="UniProtKB-KW"/>
</dbReference>
<keyword evidence="2 7" id="KW-0349">Heme</keyword>
<comment type="similarity">
    <text evidence="1">Belongs to the cytochrome P450 family.</text>
</comment>
<comment type="cofactor">
    <cofactor evidence="7">
        <name>heme</name>
        <dbReference type="ChEBI" id="CHEBI:30413"/>
    </cofactor>
</comment>
<dbReference type="InterPro" id="IPR036396">
    <property type="entry name" value="Cyt_P450_sf"/>
</dbReference>
<comment type="caution">
    <text evidence="8">The sequence shown here is derived from an EMBL/GenBank/DDBJ whole genome shotgun (WGS) entry which is preliminary data.</text>
</comment>
<feature type="binding site" description="axial binding residue" evidence="7">
    <location>
        <position position="458"/>
    </location>
    <ligand>
        <name>heme</name>
        <dbReference type="ChEBI" id="CHEBI:30413"/>
    </ligand>
    <ligandPart>
        <name>Fe</name>
        <dbReference type="ChEBI" id="CHEBI:18248"/>
    </ligandPart>
</feature>
<evidence type="ECO:0000256" key="5">
    <source>
        <dbReference type="ARBA" id="ARBA00023004"/>
    </source>
</evidence>
<dbReference type="GO" id="GO:0005506">
    <property type="term" value="F:iron ion binding"/>
    <property type="evidence" value="ECO:0007669"/>
    <property type="project" value="InterPro"/>
</dbReference>
<dbReference type="GO" id="GO:0016705">
    <property type="term" value="F:oxidoreductase activity, acting on paired donors, with incorporation or reduction of molecular oxygen"/>
    <property type="evidence" value="ECO:0007669"/>
    <property type="project" value="InterPro"/>
</dbReference>
<keyword evidence="5 7" id="KW-0408">Iron</keyword>
<dbReference type="EMBL" id="LGRN01000399">
    <property type="protein sequence ID" value="OJD12477.1"/>
    <property type="molecule type" value="Genomic_DNA"/>
</dbReference>
<keyword evidence="3 7" id="KW-0479">Metal-binding</keyword>
<dbReference type="InterPro" id="IPR001128">
    <property type="entry name" value="Cyt_P450"/>
</dbReference>
<reference evidence="8 9" key="1">
    <citation type="submission" date="2015-07" db="EMBL/GenBank/DDBJ databases">
        <title>Emmonsia species relationships and genome sequence.</title>
        <authorList>
            <consortium name="The Broad Institute Genomics Platform"/>
            <person name="Cuomo C.A."/>
            <person name="Munoz J.F."/>
            <person name="Imamovic A."/>
            <person name="Priest M.E."/>
            <person name="Young S."/>
            <person name="Clay O.K."/>
            <person name="McEwen J.G."/>
        </authorList>
    </citation>
    <scope>NUCLEOTIDE SEQUENCE [LARGE SCALE GENOMIC DNA]</scope>
    <source>
        <strain evidence="8 9">UAMH 9510</strain>
    </source>
</reference>